<name>A0A0J6F5S2_COCPO</name>
<organism evidence="2 3">
    <name type="scientific">Coccidioides posadasii RMSCC 3488</name>
    <dbReference type="NCBI Taxonomy" id="454284"/>
    <lineage>
        <taxon>Eukaryota</taxon>
        <taxon>Fungi</taxon>
        <taxon>Dikarya</taxon>
        <taxon>Ascomycota</taxon>
        <taxon>Pezizomycotina</taxon>
        <taxon>Eurotiomycetes</taxon>
        <taxon>Eurotiomycetidae</taxon>
        <taxon>Onygenales</taxon>
        <taxon>Onygenaceae</taxon>
        <taxon>Coccidioides</taxon>
    </lineage>
</organism>
<sequence>MQGANGTRTPTPNTCELTAKRGPVVMSRSEDPLARRKSPAELPLPPPLTLDDRRHRTWIFSADQGSPAYRRPRKERKKERFDMRSLVLSVGKDLRIGLCPRRRRSSRSPKFSPAVTLDPAQASATHRKPYKVSLPRQQIVRTRPRYWFGSEIFSSAITRHSGFTALVSTKLEQSQLYPTLAMSRIAFVVATHSGNSAIIVCAEQLNSTPFNPVVLR</sequence>
<evidence type="ECO:0000256" key="1">
    <source>
        <dbReference type="SAM" id="MobiDB-lite"/>
    </source>
</evidence>
<protein>
    <submittedName>
        <fullName evidence="2">Uncharacterized protein</fullName>
    </submittedName>
</protein>
<feature type="region of interest" description="Disordered" evidence="1">
    <location>
        <begin position="101"/>
        <end position="128"/>
    </location>
</feature>
<reference evidence="3" key="3">
    <citation type="journal article" date="2010" name="Genome Res.">
        <title>Population genomic sequencing of Coccidioides fungi reveals recent hybridization and transposon control.</title>
        <authorList>
            <person name="Neafsey D.E."/>
            <person name="Barker B.M."/>
            <person name="Sharpton T.J."/>
            <person name="Stajich J.E."/>
            <person name="Park D.J."/>
            <person name="Whiston E."/>
            <person name="Hung C.-Y."/>
            <person name="McMahan C."/>
            <person name="White J."/>
            <person name="Sykes S."/>
            <person name="Heiman D."/>
            <person name="Young S."/>
            <person name="Zeng Q."/>
            <person name="Abouelleil A."/>
            <person name="Aftuck L."/>
            <person name="Bessette D."/>
            <person name="Brown A."/>
            <person name="FitzGerald M."/>
            <person name="Lui A."/>
            <person name="Macdonald J.P."/>
            <person name="Priest M."/>
            <person name="Orbach M.J."/>
            <person name="Galgiani J.N."/>
            <person name="Kirkland T.N."/>
            <person name="Cole G.T."/>
            <person name="Birren B.W."/>
            <person name="Henn M.R."/>
            <person name="Taylor J.W."/>
            <person name="Rounsley S.D."/>
        </authorList>
    </citation>
    <scope>NUCLEOTIDE SEQUENCE [LARGE SCALE GENOMIC DNA]</scope>
    <source>
        <strain evidence="3">RMSCC 3488</strain>
    </source>
</reference>
<reference evidence="3" key="2">
    <citation type="journal article" date="2009" name="Genome Res.">
        <title>Comparative genomic analyses of the human fungal pathogens Coccidioides and their relatives.</title>
        <authorList>
            <person name="Sharpton T.J."/>
            <person name="Stajich J.E."/>
            <person name="Rounsley S.D."/>
            <person name="Gardner M.J."/>
            <person name="Wortman J.R."/>
            <person name="Jordar V.S."/>
            <person name="Maiti R."/>
            <person name="Kodira C.D."/>
            <person name="Neafsey D.E."/>
            <person name="Zeng Q."/>
            <person name="Hung C.-Y."/>
            <person name="McMahan C."/>
            <person name="Muszewska A."/>
            <person name="Grynberg M."/>
            <person name="Mandel M.A."/>
            <person name="Kellner E.M."/>
            <person name="Barker B.M."/>
            <person name="Galgiani J.N."/>
            <person name="Orbach M.J."/>
            <person name="Kirkland T.N."/>
            <person name="Cole G.T."/>
            <person name="Henn M.R."/>
            <person name="Birren B.W."/>
            <person name="Taylor J.W."/>
        </authorList>
    </citation>
    <scope>NUCLEOTIDE SEQUENCE [LARGE SCALE GENOMIC DNA]</scope>
    <source>
        <strain evidence="3">RMSCC 3488</strain>
    </source>
</reference>
<dbReference type="EMBL" id="DS268109">
    <property type="protein sequence ID" value="KMM64620.1"/>
    <property type="molecule type" value="Genomic_DNA"/>
</dbReference>
<accession>A0A0J6F5S2</accession>
<feature type="compositionally biased region" description="Polar residues" evidence="1">
    <location>
        <begin position="1"/>
        <end position="16"/>
    </location>
</feature>
<feature type="region of interest" description="Disordered" evidence="1">
    <location>
        <begin position="1"/>
        <end position="48"/>
    </location>
</feature>
<reference evidence="2 3" key="1">
    <citation type="submission" date="2007-06" db="EMBL/GenBank/DDBJ databases">
        <title>The Genome Sequence of Coccidioides posadasii RMSCC_3488.</title>
        <authorList>
            <consortium name="Coccidioides Genome Resources Consortium"/>
            <consortium name="The Broad Institute Genome Sequencing Platform"/>
            <person name="Henn M.R."/>
            <person name="Sykes S."/>
            <person name="Young S."/>
            <person name="Jaffe D."/>
            <person name="Berlin A."/>
            <person name="Alvarez P."/>
            <person name="Butler J."/>
            <person name="Gnerre S."/>
            <person name="Grabherr M."/>
            <person name="Mauceli E."/>
            <person name="Brockman W."/>
            <person name="Kodira C."/>
            <person name="Alvarado L."/>
            <person name="Zeng Q."/>
            <person name="Crawford M."/>
            <person name="Antoine C."/>
            <person name="Devon K."/>
            <person name="Galgiani J."/>
            <person name="Orsborn K."/>
            <person name="Lewis M.L."/>
            <person name="Nusbaum C."/>
            <person name="Galagan J."/>
            <person name="Birren B."/>
        </authorList>
    </citation>
    <scope>NUCLEOTIDE SEQUENCE [LARGE SCALE GENOMIC DNA]</scope>
    <source>
        <strain evidence="2 3">RMSCC 3488</strain>
    </source>
</reference>
<dbReference type="AlphaFoldDB" id="A0A0J6F5S2"/>
<gene>
    <name evidence="2" type="ORF">CPAG_00972</name>
</gene>
<dbReference type="Proteomes" id="UP000054567">
    <property type="component" value="Unassembled WGS sequence"/>
</dbReference>
<evidence type="ECO:0000313" key="3">
    <source>
        <dbReference type="Proteomes" id="UP000054567"/>
    </source>
</evidence>
<dbReference type="VEuPathDB" id="FungiDB:CPAG_00972"/>
<evidence type="ECO:0000313" key="2">
    <source>
        <dbReference type="EMBL" id="KMM64620.1"/>
    </source>
</evidence>
<proteinExistence type="predicted"/>